<dbReference type="RefSeq" id="WP_344958777.1">
    <property type="nucleotide sequence ID" value="NZ_BAAAZG010000080.1"/>
</dbReference>
<dbReference type="Proteomes" id="UP001500683">
    <property type="component" value="Unassembled WGS sequence"/>
</dbReference>
<evidence type="ECO:0000313" key="3">
    <source>
        <dbReference type="Proteomes" id="UP001500683"/>
    </source>
</evidence>
<feature type="region of interest" description="Disordered" evidence="1">
    <location>
        <begin position="46"/>
        <end position="81"/>
    </location>
</feature>
<keyword evidence="3" id="KW-1185">Reference proteome</keyword>
<name>A0ABP7X5E2_9ACTN</name>
<gene>
    <name evidence="2" type="ORF">GCM10022214_83630</name>
</gene>
<reference evidence="3" key="1">
    <citation type="journal article" date="2019" name="Int. J. Syst. Evol. Microbiol.">
        <title>The Global Catalogue of Microorganisms (GCM) 10K type strain sequencing project: providing services to taxonomists for standard genome sequencing and annotation.</title>
        <authorList>
            <consortium name="The Broad Institute Genomics Platform"/>
            <consortium name="The Broad Institute Genome Sequencing Center for Infectious Disease"/>
            <person name="Wu L."/>
            <person name="Ma J."/>
        </authorList>
    </citation>
    <scope>NUCLEOTIDE SEQUENCE [LARGE SCALE GENOMIC DNA]</scope>
    <source>
        <strain evidence="3">JCM 16702</strain>
    </source>
</reference>
<sequence>MKGKTRKRRNSTAVALMRIEKTPVAYVWFTCGRKFAHSMVAIAKNQAKRQFGRPEGAVPGSGGAPSPAGQPSRGGPADDPLTLSFCVPPPLPCVNTVVVGAMQVNLLRS</sequence>
<accession>A0ABP7X5E2</accession>
<protein>
    <submittedName>
        <fullName evidence="2">Uncharacterized protein</fullName>
    </submittedName>
</protein>
<organism evidence="2 3">
    <name type="scientific">Actinomadura miaoliensis</name>
    <dbReference type="NCBI Taxonomy" id="430685"/>
    <lineage>
        <taxon>Bacteria</taxon>
        <taxon>Bacillati</taxon>
        <taxon>Actinomycetota</taxon>
        <taxon>Actinomycetes</taxon>
        <taxon>Streptosporangiales</taxon>
        <taxon>Thermomonosporaceae</taxon>
        <taxon>Actinomadura</taxon>
    </lineage>
</organism>
<evidence type="ECO:0000256" key="1">
    <source>
        <dbReference type="SAM" id="MobiDB-lite"/>
    </source>
</evidence>
<comment type="caution">
    <text evidence="2">The sequence shown here is derived from an EMBL/GenBank/DDBJ whole genome shotgun (WGS) entry which is preliminary data.</text>
</comment>
<dbReference type="EMBL" id="BAAAZG010000080">
    <property type="protein sequence ID" value="GAA4104477.1"/>
    <property type="molecule type" value="Genomic_DNA"/>
</dbReference>
<proteinExistence type="predicted"/>
<feature type="compositionally biased region" description="Low complexity" evidence="1">
    <location>
        <begin position="54"/>
        <end position="77"/>
    </location>
</feature>
<evidence type="ECO:0000313" key="2">
    <source>
        <dbReference type="EMBL" id="GAA4104477.1"/>
    </source>
</evidence>